<dbReference type="AlphaFoldDB" id="A0A1Y1ZHU0"/>
<accession>A0A1Y1ZHU0</accession>
<evidence type="ECO:0000313" key="3">
    <source>
        <dbReference type="EMBL" id="ORY09813.1"/>
    </source>
</evidence>
<keyword evidence="4" id="KW-1185">Reference proteome</keyword>
<keyword evidence="3" id="KW-0808">Transferase</keyword>
<evidence type="ECO:0000256" key="1">
    <source>
        <dbReference type="SAM" id="Phobius"/>
    </source>
</evidence>
<dbReference type="GO" id="GO:0005737">
    <property type="term" value="C:cytoplasm"/>
    <property type="evidence" value="ECO:0007669"/>
    <property type="project" value="TreeGrafter"/>
</dbReference>
<organism evidence="3 4">
    <name type="scientific">Clohesyomyces aquaticus</name>
    <dbReference type="NCBI Taxonomy" id="1231657"/>
    <lineage>
        <taxon>Eukaryota</taxon>
        <taxon>Fungi</taxon>
        <taxon>Dikarya</taxon>
        <taxon>Ascomycota</taxon>
        <taxon>Pezizomycotina</taxon>
        <taxon>Dothideomycetes</taxon>
        <taxon>Pleosporomycetidae</taxon>
        <taxon>Pleosporales</taxon>
        <taxon>Lindgomycetaceae</taxon>
        <taxon>Clohesyomyces</taxon>
    </lineage>
</organism>
<dbReference type="PANTHER" id="PTHR16779">
    <property type="entry name" value="BETA-1,4-MANNOSYLTRANSFERASE EGH"/>
    <property type="match status" value="1"/>
</dbReference>
<keyword evidence="1" id="KW-1133">Transmembrane helix</keyword>
<name>A0A1Y1ZHU0_9PLEO</name>
<comment type="caution">
    <text evidence="3">The sequence shown here is derived from an EMBL/GenBank/DDBJ whole genome shotgun (WGS) entry which is preliminary data.</text>
</comment>
<proteinExistence type="predicted"/>
<keyword evidence="1" id="KW-0812">Transmembrane</keyword>
<dbReference type="InterPro" id="IPR029044">
    <property type="entry name" value="Nucleotide-diphossugar_trans"/>
</dbReference>
<dbReference type="InterPro" id="IPR027389">
    <property type="entry name" value="B_mannosylTrfase_Bre-3/Egh"/>
</dbReference>
<dbReference type="Proteomes" id="UP000193144">
    <property type="component" value="Unassembled WGS sequence"/>
</dbReference>
<gene>
    <name evidence="3" type="ORF">BCR34DRAFT_602537</name>
</gene>
<dbReference type="GO" id="GO:0019187">
    <property type="term" value="F:beta-1,4-mannosyltransferase activity"/>
    <property type="evidence" value="ECO:0007669"/>
    <property type="project" value="InterPro"/>
</dbReference>
<dbReference type="InterPro" id="IPR001173">
    <property type="entry name" value="Glyco_trans_2-like"/>
</dbReference>
<sequence length="454" mass="50818">MSTHILDLLAFVPFLALFWGVLLCKANFSLMEYDLVVRWQNVLSEPTFHLALTLVFLFPAILSEGNTALGFIALIFSSRCWKSHPDVIPRIPDVFRDINFLIVTKGSNTSAVQCTIESALASVKESEGFLTELGFNANIVMLLDEGTGNEVVSSHGPGIKICIVPNDYDCPRGGRYKARALHYFVNNAELHNDDWIFHLDEETALTTDTVRAVASFASQSCCTQYFIGQCLIFYNHRKFWKNSLITVADIARVVDDLGKLFWQNTVTHLPWWGVRGSSLLIKASAEKSIGWDTTNLVEDYWFAQQACEKQYKCGWVRGICREESPQSFRDFFRQRRRWYAGLWYMGGNTGRCQMILSMFGTCSPEAVLILANLFPKLSVPSFTFGSAVLFAAGLSMRLATAVIQDLDAEVTLISLLKHQTAVILLNYPSKLMEYGAAVSAIISPPTTFEVVSKG</sequence>
<keyword evidence="1" id="KW-0472">Membrane</keyword>
<evidence type="ECO:0000259" key="2">
    <source>
        <dbReference type="Pfam" id="PF13632"/>
    </source>
</evidence>
<dbReference type="EMBL" id="MCFA01000081">
    <property type="protein sequence ID" value="ORY09813.1"/>
    <property type="molecule type" value="Genomic_DNA"/>
</dbReference>
<dbReference type="SUPFAM" id="SSF53448">
    <property type="entry name" value="Nucleotide-diphospho-sugar transferases"/>
    <property type="match status" value="1"/>
</dbReference>
<feature type="transmembrane region" description="Helical" evidence="1">
    <location>
        <begin position="48"/>
        <end position="76"/>
    </location>
</feature>
<dbReference type="PANTHER" id="PTHR16779:SF1">
    <property type="entry name" value="BETA-1,4-MANNOSYLTRANSFERASE EGH"/>
    <property type="match status" value="1"/>
</dbReference>
<dbReference type="STRING" id="1231657.A0A1Y1ZHU0"/>
<dbReference type="OrthoDB" id="3626204at2759"/>
<feature type="domain" description="Glycosyltransferase 2-like" evidence="2">
    <location>
        <begin position="195"/>
        <end position="370"/>
    </location>
</feature>
<dbReference type="Pfam" id="PF13632">
    <property type="entry name" value="Glyco_trans_2_3"/>
    <property type="match status" value="1"/>
</dbReference>
<reference evidence="3 4" key="1">
    <citation type="submission" date="2016-07" db="EMBL/GenBank/DDBJ databases">
        <title>Pervasive Adenine N6-methylation of Active Genes in Fungi.</title>
        <authorList>
            <consortium name="DOE Joint Genome Institute"/>
            <person name="Mondo S.J."/>
            <person name="Dannebaum R.O."/>
            <person name="Kuo R.C."/>
            <person name="Labutti K."/>
            <person name="Haridas S."/>
            <person name="Kuo A."/>
            <person name="Salamov A."/>
            <person name="Ahrendt S.R."/>
            <person name="Lipzen A."/>
            <person name="Sullivan W."/>
            <person name="Andreopoulos W.B."/>
            <person name="Clum A."/>
            <person name="Lindquist E."/>
            <person name="Daum C."/>
            <person name="Ramamoorthy G.K."/>
            <person name="Gryganskyi A."/>
            <person name="Culley D."/>
            <person name="Magnuson J.K."/>
            <person name="James T.Y."/>
            <person name="O'Malley M.A."/>
            <person name="Stajich J.E."/>
            <person name="Spatafora J.W."/>
            <person name="Visel A."/>
            <person name="Grigoriev I.V."/>
        </authorList>
    </citation>
    <scope>NUCLEOTIDE SEQUENCE [LARGE SCALE GENOMIC DNA]</scope>
    <source>
        <strain evidence="3 4">CBS 115471</strain>
    </source>
</reference>
<evidence type="ECO:0000313" key="4">
    <source>
        <dbReference type="Proteomes" id="UP000193144"/>
    </source>
</evidence>
<protein>
    <submittedName>
        <fullName evidence="3">Glycosyl transferase family group 2-domain-containing protein</fullName>
    </submittedName>
</protein>